<evidence type="ECO:0000256" key="1">
    <source>
        <dbReference type="ARBA" id="ARBA00006987"/>
    </source>
</evidence>
<dbReference type="Proteomes" id="UP001501671">
    <property type="component" value="Unassembled WGS sequence"/>
</dbReference>
<dbReference type="PIRSF" id="PIRSF017082">
    <property type="entry name" value="YflP"/>
    <property type="match status" value="1"/>
</dbReference>
<protein>
    <submittedName>
        <fullName evidence="2">Tripartite tricarboxylate transporter substrate binding protein</fullName>
    </submittedName>
</protein>
<dbReference type="InterPro" id="IPR042100">
    <property type="entry name" value="Bug_dom1"/>
</dbReference>
<dbReference type="SUPFAM" id="SSF53850">
    <property type="entry name" value="Periplasmic binding protein-like II"/>
    <property type="match status" value="1"/>
</dbReference>
<comment type="caution">
    <text evidence="2">The sequence shown here is derived from an EMBL/GenBank/DDBJ whole genome shotgun (WGS) entry which is preliminary data.</text>
</comment>
<dbReference type="Pfam" id="PF03401">
    <property type="entry name" value="TctC"/>
    <property type="match status" value="1"/>
</dbReference>
<dbReference type="InterPro" id="IPR005064">
    <property type="entry name" value="BUG"/>
</dbReference>
<dbReference type="EMBL" id="BAABFO010000023">
    <property type="protein sequence ID" value="GAA4339762.1"/>
    <property type="molecule type" value="Genomic_DNA"/>
</dbReference>
<evidence type="ECO:0000313" key="2">
    <source>
        <dbReference type="EMBL" id="GAA4339762.1"/>
    </source>
</evidence>
<dbReference type="PANTHER" id="PTHR42928">
    <property type="entry name" value="TRICARBOXYLATE-BINDING PROTEIN"/>
    <property type="match status" value="1"/>
</dbReference>
<accession>A0ABP8HIF5</accession>
<gene>
    <name evidence="2" type="ORF">GCM10023144_38350</name>
</gene>
<proteinExistence type="inferred from homology"/>
<reference evidence="3" key="1">
    <citation type="journal article" date="2019" name="Int. J. Syst. Evol. Microbiol.">
        <title>The Global Catalogue of Microorganisms (GCM) 10K type strain sequencing project: providing services to taxonomists for standard genome sequencing and annotation.</title>
        <authorList>
            <consortium name="The Broad Institute Genomics Platform"/>
            <consortium name="The Broad Institute Genome Sequencing Center for Infectious Disease"/>
            <person name="Wu L."/>
            <person name="Ma J."/>
        </authorList>
    </citation>
    <scope>NUCLEOTIDE SEQUENCE [LARGE SCALE GENOMIC DNA]</scope>
    <source>
        <strain evidence="3">JCM 17666</strain>
    </source>
</reference>
<dbReference type="CDD" id="cd13578">
    <property type="entry name" value="PBP2_Bug27"/>
    <property type="match status" value="1"/>
</dbReference>
<dbReference type="Gene3D" id="3.40.190.10">
    <property type="entry name" value="Periplasmic binding protein-like II"/>
    <property type="match status" value="1"/>
</dbReference>
<comment type="similarity">
    <text evidence="1">Belongs to the UPF0065 (bug) family.</text>
</comment>
<dbReference type="Gene3D" id="3.40.190.150">
    <property type="entry name" value="Bordetella uptake gene, domain 1"/>
    <property type="match status" value="1"/>
</dbReference>
<dbReference type="PANTHER" id="PTHR42928:SF5">
    <property type="entry name" value="BLR1237 PROTEIN"/>
    <property type="match status" value="1"/>
</dbReference>
<evidence type="ECO:0000313" key="3">
    <source>
        <dbReference type="Proteomes" id="UP001501671"/>
    </source>
</evidence>
<sequence>METTRRQLLSAAGAACLFPRLAISRDAWPERMLRFVVPFPAGGGTDILARTTARGAERGLGQSVVVENRDGAGGTIGADSVARMPADGYAMLMGASSTMSVNPHLYKKLPYVTTRDFTAVTLLATCPLILAVNANLPVRSVRELIDYAKKHPGKLNTASAGTGSVGHLTSALFRRMADIDITHVPYRGSSPAINALLSGEVHMMFDSPLTILPQVGSGRLVPLASTGEKRAATLPDLPTMAESGLPGFKTNLWYGLFVRSGTPRPVVRRLNAEFVRALREPAMRETLARQNLEPVGNTPEAFDAFWKSEYDRWGRVIRTDDIVLG</sequence>
<keyword evidence="3" id="KW-1185">Reference proteome</keyword>
<organism evidence="2 3">
    <name type="scientific">Pigmentiphaga soli</name>
    <dbReference type="NCBI Taxonomy" id="1007095"/>
    <lineage>
        <taxon>Bacteria</taxon>
        <taxon>Pseudomonadati</taxon>
        <taxon>Pseudomonadota</taxon>
        <taxon>Betaproteobacteria</taxon>
        <taxon>Burkholderiales</taxon>
        <taxon>Alcaligenaceae</taxon>
        <taxon>Pigmentiphaga</taxon>
    </lineage>
</organism>
<name>A0ABP8HIF5_9BURK</name>